<evidence type="ECO:0000313" key="3">
    <source>
        <dbReference type="Proteomes" id="UP000238479"/>
    </source>
</evidence>
<accession>A0A2P6QH98</accession>
<dbReference type="EMBL" id="PDCK01000043">
    <property type="protein sequence ID" value="PRQ33540.1"/>
    <property type="molecule type" value="Genomic_DNA"/>
</dbReference>
<gene>
    <name evidence="2" type="ORF">RchiOBHm_Chr5g0058791</name>
</gene>
<dbReference type="Proteomes" id="UP000238479">
    <property type="component" value="Chromosome 5"/>
</dbReference>
<sequence>MLDQLEKHQIANPRPTSPRPVLQQRAIRSFLRRPAVSSSRTGCHGFLSTSPSSLCLWFSQKSSGDRESNPDEFFRFWSSHGVGPVSESSSRLQKPFYGFSFPRWVRMRENRTSKSF</sequence>
<keyword evidence="3" id="KW-1185">Reference proteome</keyword>
<dbReference type="AlphaFoldDB" id="A0A2P6QH98"/>
<dbReference type="Gramene" id="PRQ33540">
    <property type="protein sequence ID" value="PRQ33540"/>
    <property type="gene ID" value="RchiOBHm_Chr5g0058791"/>
</dbReference>
<organism evidence="2 3">
    <name type="scientific">Rosa chinensis</name>
    <name type="common">China rose</name>
    <dbReference type="NCBI Taxonomy" id="74649"/>
    <lineage>
        <taxon>Eukaryota</taxon>
        <taxon>Viridiplantae</taxon>
        <taxon>Streptophyta</taxon>
        <taxon>Embryophyta</taxon>
        <taxon>Tracheophyta</taxon>
        <taxon>Spermatophyta</taxon>
        <taxon>Magnoliopsida</taxon>
        <taxon>eudicotyledons</taxon>
        <taxon>Gunneridae</taxon>
        <taxon>Pentapetalae</taxon>
        <taxon>rosids</taxon>
        <taxon>fabids</taxon>
        <taxon>Rosales</taxon>
        <taxon>Rosaceae</taxon>
        <taxon>Rosoideae</taxon>
        <taxon>Rosoideae incertae sedis</taxon>
        <taxon>Rosa</taxon>
    </lineage>
</organism>
<evidence type="ECO:0000313" key="2">
    <source>
        <dbReference type="EMBL" id="PRQ33540.1"/>
    </source>
</evidence>
<reference evidence="2 3" key="1">
    <citation type="journal article" date="2018" name="Nat. Genet.">
        <title>The Rosa genome provides new insights in the design of modern roses.</title>
        <authorList>
            <person name="Bendahmane M."/>
        </authorList>
    </citation>
    <scope>NUCLEOTIDE SEQUENCE [LARGE SCALE GENOMIC DNA]</scope>
    <source>
        <strain evidence="3">cv. Old Blush</strain>
    </source>
</reference>
<comment type="caution">
    <text evidence="2">The sequence shown here is derived from an EMBL/GenBank/DDBJ whole genome shotgun (WGS) entry which is preliminary data.</text>
</comment>
<name>A0A2P6QH98_ROSCH</name>
<proteinExistence type="predicted"/>
<protein>
    <submittedName>
        <fullName evidence="2">Uncharacterized protein</fullName>
    </submittedName>
</protein>
<feature type="region of interest" description="Disordered" evidence="1">
    <location>
        <begin position="1"/>
        <end position="23"/>
    </location>
</feature>
<evidence type="ECO:0000256" key="1">
    <source>
        <dbReference type="SAM" id="MobiDB-lite"/>
    </source>
</evidence>